<evidence type="ECO:0000313" key="3">
    <source>
        <dbReference type="EMBL" id="SPB22994.1"/>
    </source>
</evidence>
<evidence type="ECO:0000256" key="1">
    <source>
        <dbReference type="SAM" id="Phobius"/>
    </source>
</evidence>
<dbReference type="EMBL" id="OGTV01000030">
    <property type="protein sequence ID" value="SPB22994.1"/>
    <property type="molecule type" value="Genomic_DNA"/>
</dbReference>
<reference evidence="3" key="1">
    <citation type="submission" date="2018-01" db="EMBL/GenBank/DDBJ databases">
        <authorList>
            <person name="Gaut B.S."/>
            <person name="Morton B.R."/>
            <person name="Clegg M.T."/>
            <person name="Duvall M.R."/>
        </authorList>
    </citation>
    <scope>NUCLEOTIDE SEQUENCE</scope>
    <source>
        <strain evidence="3">Lactobacillus helveticus</strain>
    </source>
</reference>
<dbReference type="Gene3D" id="1.10.3080.10">
    <property type="entry name" value="Clc chloride channel"/>
    <property type="match status" value="1"/>
</dbReference>
<evidence type="ECO:0008006" key="4">
    <source>
        <dbReference type="Google" id="ProtNLM"/>
    </source>
</evidence>
<reference evidence="2" key="2">
    <citation type="submission" date="2020-07" db="EMBL/GenBank/DDBJ databases">
        <title>Draft genome sequence of Lactobacillus helveticus strain JCM 1062.</title>
        <authorList>
            <person name="Endo A."/>
            <person name="Maeno S."/>
            <person name="Kido Y."/>
        </authorList>
    </citation>
    <scope>NUCLEOTIDE SEQUENCE</scope>
    <source>
        <strain evidence="2">JCM 1062</strain>
    </source>
</reference>
<dbReference type="Proteomes" id="UP000630086">
    <property type="component" value="Unassembled WGS sequence"/>
</dbReference>
<keyword evidence="1" id="KW-0812">Transmembrane</keyword>
<feature type="transmembrane region" description="Helical" evidence="1">
    <location>
        <begin position="12"/>
        <end position="34"/>
    </location>
</feature>
<dbReference type="SUPFAM" id="SSF81340">
    <property type="entry name" value="Clc chloride channel"/>
    <property type="match status" value="1"/>
</dbReference>
<proteinExistence type="predicted"/>
<sequence>MRRPFTTNITARLTRAIAVGLVTGLIVSIFRWIIDQTMQLLYHLYPQMAAHQVLILSYILLMIFITFILGKITAPYLDQVIGSGVPQIEAIFINENQMP</sequence>
<accession>A0A2X0T014</accession>
<dbReference type="InterPro" id="IPR014743">
    <property type="entry name" value="Cl-channel_core"/>
</dbReference>
<organism evidence="3">
    <name type="scientific">Lactobacillus helveticus</name>
    <name type="common">Lactobacillus suntoryeus</name>
    <dbReference type="NCBI Taxonomy" id="1587"/>
    <lineage>
        <taxon>Bacteria</taxon>
        <taxon>Bacillati</taxon>
        <taxon>Bacillota</taxon>
        <taxon>Bacilli</taxon>
        <taxon>Lactobacillales</taxon>
        <taxon>Lactobacillaceae</taxon>
        <taxon>Lactobacillus</taxon>
    </lineage>
</organism>
<keyword evidence="1" id="KW-1133">Transmembrane helix</keyword>
<evidence type="ECO:0000313" key="2">
    <source>
        <dbReference type="EMBL" id="GFP12981.1"/>
    </source>
</evidence>
<protein>
    <recommendedName>
        <fullName evidence="4">Chloride channel protein</fullName>
    </recommendedName>
</protein>
<feature type="transmembrane region" description="Helical" evidence="1">
    <location>
        <begin position="49"/>
        <end position="69"/>
    </location>
</feature>
<dbReference type="AlphaFoldDB" id="A0A2X0T014"/>
<dbReference type="EMBL" id="BLYV01000167">
    <property type="protein sequence ID" value="GFP12981.1"/>
    <property type="molecule type" value="Genomic_DNA"/>
</dbReference>
<keyword evidence="1" id="KW-0472">Membrane</keyword>
<name>A0A2X0T014_LACHE</name>
<gene>
    <name evidence="3" type="ORF">BDKNPLJD_00545</name>
    <name evidence="2" type="ORF">LHEJCM1062_08530</name>
</gene>